<gene>
    <name evidence="6" type="ORF">B9G98_00443</name>
</gene>
<feature type="compositionally biased region" description="Basic and acidic residues" evidence="1">
    <location>
        <begin position="1111"/>
        <end position="1123"/>
    </location>
</feature>
<feature type="domain" description="FMP27 WPPW motif-containing RBG unit" evidence="5">
    <location>
        <begin position="1731"/>
        <end position="2310"/>
    </location>
</feature>
<evidence type="ECO:0008006" key="8">
    <source>
        <dbReference type="Google" id="ProtNLM"/>
    </source>
</evidence>
<dbReference type="PANTHER" id="PTHR15678:SF6">
    <property type="entry name" value="BRIDGE-LIKE LIPID TRANSFER PROTEIN FAMILY MEMBER 2"/>
    <property type="match status" value="1"/>
</dbReference>
<feature type="region of interest" description="Disordered" evidence="1">
    <location>
        <begin position="2832"/>
        <end position="2932"/>
    </location>
</feature>
<feature type="region of interest" description="Disordered" evidence="1">
    <location>
        <begin position="1781"/>
        <end position="1800"/>
    </location>
</feature>
<dbReference type="InterPro" id="IPR045167">
    <property type="entry name" value="Hobbit"/>
</dbReference>
<dbReference type="STRING" id="45607.A0A2T0FCT6"/>
<feature type="compositionally biased region" description="Polar residues" evidence="1">
    <location>
        <begin position="1822"/>
        <end position="1837"/>
    </location>
</feature>
<proteinExistence type="predicted"/>
<feature type="compositionally biased region" description="Polar residues" evidence="1">
    <location>
        <begin position="2847"/>
        <end position="2863"/>
    </location>
</feature>
<dbReference type="Pfam" id="PF10344">
    <property type="entry name" value="Hobbit"/>
    <property type="match status" value="2"/>
</dbReference>
<feature type="region of interest" description="Disordered" evidence="1">
    <location>
        <begin position="2645"/>
        <end position="2695"/>
    </location>
</feature>
<feature type="compositionally biased region" description="Basic and acidic residues" evidence="1">
    <location>
        <begin position="320"/>
        <end position="342"/>
    </location>
</feature>
<dbReference type="Proteomes" id="UP000238350">
    <property type="component" value="Unassembled WGS sequence"/>
</dbReference>
<feature type="region of interest" description="Disordered" evidence="1">
    <location>
        <begin position="1809"/>
        <end position="1837"/>
    </location>
</feature>
<sequence>MSSANQLSVFERYGKLQLMVLSQLVTIFAVLYLATLVVFAILRIFTGISIKRIGYFSLKHIVFHPKTGVEVHIGKLGISFHRPTVARPGWISLHVNNCEVVIDTKTLSSNRFPLEESKKAKKKPKNGADMPSRKETKDFFNEHQTIQLVPKSNKQLFRMAQWLLPRLKVIDINFGSLSVTYTDVATLVVGYSSYRMDGRSLNHKSATRTRTVETLDSYELKPGEMKIISRLQLADVYIATSLDDEDPHQVLDSLSLTFSGVLNKEQLSLKELQFGLQGGIVNINCERFLQILAKIKTAELSSDEPQDPKPTTAKTSTEPADIKDEHEDSKPNGESSEAKPNGKADGSSPEPNGSAETAESKSKLEHRREIAWIGMAVLRLVKLIEFKLQSVTVSNVPLKKKVMLHDRQVTVSMSLNDFSFDVRRMSTESPGFKLLFGSPDAVGHQSIFSLTSLKLAIDNGKVREEVVYVPMVTIIAHGNVFSGTLQMVQSTGGANKSLIRLSANVQSPSVNIETHHLKVIEQFFGKKKTETFAEAVAAHKKKGSRKSARILVPFQNLLPHIDCSLLVLEPAMRLVVDNEESMFIVSCSRIGGNLNSTHVFTEVADPTAEPDSYYKVNGTLESSQVEAYYHSKRIPHFGICNFNSTGCRVTAVTRPELSVKVEAWMGNVQFQLLQSEIFEKVRILYLTVGQRSLESRAKSKMRGHKKKSGSPLRKLPVFLTEVQFTLDGAKIAVASDRFRNQKNSLLGLEVAVGRVQANYVRDAESKAPDAFTDGRRIQLEVTELALSRVSEDYNARMEVVDEQAARQALLLEMPSFMLSVMTKTERGDPTMAITYDLPKLVADININQLLAVMVIREVVDVAMGSDLRAKETEKMEVAEEARRRSSAGGSETVVADGGNNLAEMQPDVRTLTGNMGNVRFKVDLPNENRIMLELTDAKFEIARRQNPVLTSKSLRLYSRYPFYRSAWCIVFSFVNVKLQFDVLKKLENKIQAEISTMRINIPFRFKLYRIIDNSITMAKAVRTLMKQTKLSDPLFTLDPKEHSKLPNIPNVFIRTNRLQLQMEDDKFEADLGLIFQVGRVEAEVRFMLEKMFEKQIKDHIRSYLEKLESKEETKPTVRVKEPNDDTPLSEDSEPLTPAESQANSRATSPPSPKRGDSGDVGYFFKRLIDAPLDFGNTHVNHPWHRFWTSSRFKHLRQQEVQWQFEDHPSTGLNGQCSVDEAYERLHRYFERSWYRSINHNRNKQRQGVINRRHDFADDVMDPVTCEEEMIVNYSDAPPIWSLAFMNTDLRITRSEFPDMDSTKQFMHDVGKGVPKDFRYSIFVPLHFDMKAYGGARMDLFDFPLPLLHFPALADNQDPAGTALRIHGNFIIAEQLQTEDRSIRRLFVPVQPVPPSEMNTRSVNVLEIHRTLAPIKMFTDLKFVSRSIWPTRICWCPAYKPAFAALQQGFGGFTKPPIDPSAPVGWWDKIRLVLHARFTFELGDSPLYFLLKGGRSPYELADHNAGFAFVWRKNVLVELNRKDDPKDLIVVSSDTFEFVIPNYLTWESDYLRRLPGERADFWRTDYSAMYESAKVIMRFGNKIQWKLGMMFEQKVPNSLERTNKFMPHWDVHLSMPEYIKDVEHHDCYRGFRSEFMYLALNIHSMESSGFNTVHLTVAAFHHFQTWLGQFKSTLWPPIRQGKLFPGELKPKKAKFSATLRGVQYQLALKPLVLSFVEGRTGRAVHHSYTYSGAKARATSFVLDLHSRREPIRGSKHWKMRMYLGQVDVENIDIRTLLGKVRTSGGQANRKQTRGAGVPGTNSLYEQSIDGVSVRPPSSAPSSLNQDSAMPSSFQPESMSNHEWASIDDFTDVGILLGRITRNDNFEVEVLPFMYIPHFTYMRQTDHSHTKYLWHEGQKYLKFGGEMVHDCMLQNQHPGKIQGGLLTLQRDELKERLADATENMHSLEDQPRSQAVLDRIERAKQIIEQIKKAIGRLDVLIDYGHDAYRKSEEGTQSACQLPGQRQVFTEKDTQDREKTSPEDDAESAEGSLTEHGDKGGSAVRTAQDNDAPVDEGFKEGDEIPERLTAPQFRLPFKSRFHMAESDDLASPTSHYAFDNRYIVYAMHARWNNRVRDRILRLKVAFSYQQKLRHARFYNAISELEELLDNLHSKGTKTEAANAEVKEEAKFDDERVHYNSQYRTADSRLRALIREITDVMEGSELLSSHLVRLITPQIQFISEKNPSKYLQMFARDIDVRVVNIFDEDEPHTPCHKLARRVGCVFDQAAGLVYSEKDQTLFDVGAVSVKSFVLSNADPLLEKHQTPWLSIDQCYNSDVLENFMIVKHTDLGVRLDSPNPLHYSRKNASGCTTTDSGKKRKINIRFDHSRFKDISKACMEDSSIETLITVDLPQLVIAADSVQFFTAYMIATDLLAYHDPIQQSYTDVIDRVVLSTDFSGGSEQMIAQIRQRQDQVNQLYTYRTKYLVKSRGNIRGTSARRLAYIETEYHRATLELMVLTNAFSAGVQQSIRPNAVNYKKISVLVDEVIGHILDERGKSFLDFAMAHLHYSKVSSENRFAMNQVKVGMFQGWNLLPNSLYPEILSPFGTFDKTRPQISVRWTSLEPVGGIPIYDDVSIKVQPLRLQLEQHIVDLLMNFAFPVRKESKDKKLTAQSQTVKDLDDYSSDDNVSDDEDDDDLDLDTELSDTQSNAASDTNSTVTREKVLGRFGKFFKHGTSQNLLRRSGTAPDVDEMMSRASSYMNLIEFKIHAMKLTVSYKGRSRSNLLDLQEVTIPLPEIYYTNKMWNKLDLLNHLKKDILRVLVGHSYAIIGNRFRRHKDKAVVIKGPIEHYNPLRRVRSESSHHSHTLTRSKSATSDQDTSENVMQVTPVYQIGDSRRPSTVPLSIPRQPTRKIDSMELNSIAESASSHKSHNPFKRLKSKIHRNSHHAASANGS</sequence>
<dbReference type="GeneID" id="36514192"/>
<keyword evidence="2" id="KW-0812">Transmembrane</keyword>
<feature type="domain" description="FMP27/BLTP2/Hobbit GFWDK motif-containing RBG unit" evidence="3">
    <location>
        <begin position="1341"/>
        <end position="1499"/>
    </location>
</feature>
<organism evidence="6 7">
    <name type="scientific">Wickerhamiella sorbophila</name>
    <dbReference type="NCBI Taxonomy" id="45607"/>
    <lineage>
        <taxon>Eukaryota</taxon>
        <taxon>Fungi</taxon>
        <taxon>Dikarya</taxon>
        <taxon>Ascomycota</taxon>
        <taxon>Saccharomycotina</taxon>
        <taxon>Dipodascomycetes</taxon>
        <taxon>Dipodascales</taxon>
        <taxon>Trichomonascaceae</taxon>
        <taxon>Wickerhamiella</taxon>
    </lineage>
</organism>
<evidence type="ECO:0000256" key="1">
    <source>
        <dbReference type="SAM" id="MobiDB-lite"/>
    </source>
</evidence>
<dbReference type="EMBL" id="NDIQ01000001">
    <property type="protein sequence ID" value="PRT52823.1"/>
    <property type="molecule type" value="Genomic_DNA"/>
</dbReference>
<accession>A0A2T0FCT6</accession>
<dbReference type="SMART" id="SM01214">
    <property type="entry name" value="Fmp27_GFWDK"/>
    <property type="match status" value="1"/>
</dbReference>
<keyword evidence="7" id="KW-1185">Reference proteome</keyword>
<feature type="region of interest" description="Disordered" evidence="1">
    <location>
        <begin position="1111"/>
        <end position="1156"/>
    </location>
</feature>
<evidence type="ECO:0000259" key="3">
    <source>
        <dbReference type="SMART" id="SM01214"/>
    </source>
</evidence>
<dbReference type="SMART" id="SM01215">
    <property type="entry name" value="Fmp27_SW"/>
    <property type="match status" value="1"/>
</dbReference>
<comment type="caution">
    <text evidence="6">The sequence shown here is derived from an EMBL/GenBank/DDBJ whole genome shotgun (WGS) entry which is preliminary data.</text>
</comment>
<keyword evidence="2" id="KW-1133">Transmembrane helix</keyword>
<feature type="compositionally biased region" description="Basic and acidic residues" evidence="1">
    <location>
        <begin position="874"/>
        <end position="883"/>
    </location>
</feature>
<evidence type="ECO:0000313" key="7">
    <source>
        <dbReference type="Proteomes" id="UP000238350"/>
    </source>
</evidence>
<evidence type="ECO:0000256" key="2">
    <source>
        <dbReference type="SAM" id="Phobius"/>
    </source>
</evidence>
<feature type="region of interest" description="Disordered" evidence="1">
    <location>
        <begin position="874"/>
        <end position="898"/>
    </location>
</feature>
<feature type="region of interest" description="Disordered" evidence="1">
    <location>
        <begin position="1990"/>
        <end position="2062"/>
    </location>
</feature>
<dbReference type="SMART" id="SM01216">
    <property type="entry name" value="Fmp27_WPPW"/>
    <property type="match status" value="1"/>
</dbReference>
<feature type="compositionally biased region" description="Acidic residues" evidence="1">
    <location>
        <begin position="2659"/>
        <end position="2681"/>
    </location>
</feature>
<feature type="domain" description="FMP27 SW motif-containing RBG unit" evidence="4">
    <location>
        <begin position="1220"/>
        <end position="1322"/>
    </location>
</feature>
<evidence type="ECO:0000259" key="4">
    <source>
        <dbReference type="SMART" id="SM01215"/>
    </source>
</evidence>
<dbReference type="InterPro" id="IPR019415">
    <property type="entry name" value="FMP27_SW_RBG"/>
</dbReference>
<dbReference type="InterPro" id="IPR019449">
    <property type="entry name" value="FMP27_WPPW_RBG"/>
</dbReference>
<name>A0A2T0FCT6_9ASCO</name>
<feature type="compositionally biased region" description="Polar residues" evidence="1">
    <location>
        <begin position="1138"/>
        <end position="1148"/>
    </location>
</feature>
<keyword evidence="2" id="KW-0472">Membrane</keyword>
<protein>
    <recommendedName>
        <fullName evidence="8">Protein FMP27, mitochondrial</fullName>
    </recommendedName>
</protein>
<evidence type="ECO:0000259" key="5">
    <source>
        <dbReference type="SMART" id="SM01216"/>
    </source>
</evidence>
<feature type="compositionally biased region" description="Polar residues" evidence="1">
    <location>
        <begin position="2684"/>
        <end position="2695"/>
    </location>
</feature>
<feature type="region of interest" description="Disordered" evidence="1">
    <location>
        <begin position="113"/>
        <end position="134"/>
    </location>
</feature>
<feature type="compositionally biased region" description="Basic and acidic residues" evidence="1">
    <location>
        <begin position="2053"/>
        <end position="2062"/>
    </location>
</feature>
<reference evidence="6 7" key="1">
    <citation type="submission" date="2017-04" db="EMBL/GenBank/DDBJ databases">
        <title>Genome sequencing of [Candida] sorbophila.</title>
        <authorList>
            <person name="Ahn J.O."/>
        </authorList>
    </citation>
    <scope>NUCLEOTIDE SEQUENCE [LARGE SCALE GENOMIC DNA]</scope>
    <source>
        <strain evidence="6 7">DS02</strain>
    </source>
</reference>
<dbReference type="PANTHER" id="PTHR15678">
    <property type="entry name" value="ANTIGEN MLAA-22-RELATED"/>
    <property type="match status" value="1"/>
</dbReference>
<feature type="transmembrane region" description="Helical" evidence="2">
    <location>
        <begin position="20"/>
        <end position="42"/>
    </location>
</feature>
<feature type="region of interest" description="Disordered" evidence="1">
    <location>
        <begin position="300"/>
        <end position="362"/>
    </location>
</feature>
<dbReference type="OrthoDB" id="1562405at2759"/>
<feature type="compositionally biased region" description="Polar residues" evidence="1">
    <location>
        <begin position="2895"/>
        <end position="2905"/>
    </location>
</feature>
<evidence type="ECO:0000313" key="6">
    <source>
        <dbReference type="EMBL" id="PRT52823.1"/>
    </source>
</evidence>
<dbReference type="InterPro" id="IPR019441">
    <property type="entry name" value="FMP27/BLTP2/Hobbit_GFWDK_RBG"/>
</dbReference>
<dbReference type="RefSeq" id="XP_024662769.1">
    <property type="nucleotide sequence ID" value="XM_024807001.1"/>
</dbReference>
<feature type="compositionally biased region" description="Basic residues" evidence="1">
    <location>
        <begin position="2906"/>
        <end position="2924"/>
    </location>
</feature>
<feature type="compositionally biased region" description="Basic and acidic residues" evidence="1">
    <location>
        <begin position="2006"/>
        <end position="2019"/>
    </location>
</feature>